<gene>
    <name evidence="3" type="ORF">DUNSADRAFT_18409</name>
</gene>
<dbReference type="EMBL" id="MU069530">
    <property type="protein sequence ID" value="KAF5839866.1"/>
    <property type="molecule type" value="Genomic_DNA"/>
</dbReference>
<keyword evidence="1" id="KW-0479">Metal-binding</keyword>
<evidence type="ECO:0000256" key="1">
    <source>
        <dbReference type="ARBA" id="ARBA00022723"/>
    </source>
</evidence>
<evidence type="ECO:0000313" key="3">
    <source>
        <dbReference type="EMBL" id="KAF5839866.1"/>
    </source>
</evidence>
<evidence type="ECO:0000256" key="2">
    <source>
        <dbReference type="ARBA" id="ARBA00023004"/>
    </source>
</evidence>
<organism evidence="3 4">
    <name type="scientific">Dunaliella salina</name>
    <name type="common">Green alga</name>
    <name type="synonym">Protococcus salinus</name>
    <dbReference type="NCBI Taxonomy" id="3046"/>
    <lineage>
        <taxon>Eukaryota</taxon>
        <taxon>Viridiplantae</taxon>
        <taxon>Chlorophyta</taxon>
        <taxon>core chlorophytes</taxon>
        <taxon>Chlorophyceae</taxon>
        <taxon>CS clade</taxon>
        <taxon>Chlamydomonadales</taxon>
        <taxon>Dunaliellaceae</taxon>
        <taxon>Dunaliella</taxon>
    </lineage>
</organism>
<keyword evidence="2" id="KW-0408">Iron</keyword>
<sequence length="234" mass="24937">MARTGLVPGVFSFGFPGRQSDVNKQAISVQWEFQVQGLSTACPDPITHWQGSAPAHCYSYPDSCGLRLSSDHQLGLEALADHHTLRVVALLQPPLADQPRGTLGAAAGQQTPTNAGLEPAAAGYPASPFPFSLRNHTAMGSPYAAPAAAPEEPQVEHVEERIDWLVNHPALVKGKLKLERTEALQVIAYDAGEFYTEHYDNKAGGVVTRAATIVCYLSDCPAGGATYFPKSTGQ</sequence>
<proteinExistence type="predicted"/>
<dbReference type="PANTHER" id="PTHR10869">
    <property type="entry name" value="PROLYL 4-HYDROXYLASE ALPHA SUBUNIT"/>
    <property type="match status" value="1"/>
</dbReference>
<name>A0ABQ7GZ29_DUNSA</name>
<evidence type="ECO:0000313" key="4">
    <source>
        <dbReference type="Proteomes" id="UP000815325"/>
    </source>
</evidence>
<dbReference type="InterPro" id="IPR045054">
    <property type="entry name" value="P4HA-like"/>
</dbReference>
<dbReference type="Gene3D" id="2.60.120.620">
    <property type="entry name" value="q2cbj1_9rhob like domain"/>
    <property type="match status" value="1"/>
</dbReference>
<protein>
    <recommendedName>
        <fullName evidence="5">Prolyl 4-hydroxylase alpha subunit domain-containing protein</fullName>
    </recommendedName>
</protein>
<comment type="caution">
    <text evidence="3">The sequence shown here is derived from an EMBL/GenBank/DDBJ whole genome shotgun (WGS) entry which is preliminary data.</text>
</comment>
<accession>A0ABQ7GZ29</accession>
<dbReference type="Proteomes" id="UP000815325">
    <property type="component" value="Unassembled WGS sequence"/>
</dbReference>
<keyword evidence="4" id="KW-1185">Reference proteome</keyword>
<evidence type="ECO:0008006" key="5">
    <source>
        <dbReference type="Google" id="ProtNLM"/>
    </source>
</evidence>
<reference evidence="3" key="1">
    <citation type="submission" date="2017-08" db="EMBL/GenBank/DDBJ databases">
        <authorList>
            <person name="Polle J.E."/>
            <person name="Barry K."/>
            <person name="Cushman J."/>
            <person name="Schmutz J."/>
            <person name="Tran D."/>
            <person name="Hathwaick L.T."/>
            <person name="Yim W.C."/>
            <person name="Jenkins J."/>
            <person name="Mckie-Krisberg Z.M."/>
            <person name="Prochnik S."/>
            <person name="Lindquist E."/>
            <person name="Dockter R.B."/>
            <person name="Adam C."/>
            <person name="Molina H."/>
            <person name="Bunkerborg J."/>
            <person name="Jin E."/>
            <person name="Buchheim M."/>
            <person name="Magnuson J."/>
        </authorList>
    </citation>
    <scope>NUCLEOTIDE SEQUENCE</scope>
    <source>
        <strain evidence="3">CCAP 19/18</strain>
    </source>
</reference>
<dbReference type="PANTHER" id="PTHR10869:SF238">
    <property type="entry name" value="PROLYL 4-HYDROXYLASE 6-RELATED"/>
    <property type="match status" value="1"/>
</dbReference>